<feature type="transmembrane region" description="Helical" evidence="2">
    <location>
        <begin position="58"/>
        <end position="76"/>
    </location>
</feature>
<sequence length="164" mass="17231">MSNISHTGRDVSGKTRDVSGHTGRDLSEHPDAEEMRARHDRVMGGGARRTTAGADAPVFLLGLYCAVSPWVLHFTANQPSLVTHNLVIGLAIAVLALCFTAMPERMTGMSIAIVALGAWLIVSTWVVGQSPDMGVILNNVIVGGLAVVLGAACAGLSMKNRKKT</sequence>
<keyword evidence="2" id="KW-1133">Transmembrane helix</keyword>
<dbReference type="EMBL" id="CP108169">
    <property type="protein sequence ID" value="WTQ72611.1"/>
    <property type="molecule type" value="Genomic_DNA"/>
</dbReference>
<feature type="transmembrane region" description="Helical" evidence="2">
    <location>
        <begin position="82"/>
        <end position="102"/>
    </location>
</feature>
<feature type="transmembrane region" description="Helical" evidence="2">
    <location>
        <begin position="140"/>
        <end position="158"/>
    </location>
</feature>
<organism evidence="4">
    <name type="scientific">Streptomyces sp. NBC_00148</name>
    <dbReference type="NCBI Taxonomy" id="2903626"/>
    <lineage>
        <taxon>Bacteria</taxon>
        <taxon>Bacillati</taxon>
        <taxon>Actinomycetota</taxon>
        <taxon>Actinomycetes</taxon>
        <taxon>Kitasatosporales</taxon>
        <taxon>Streptomycetaceae</taxon>
        <taxon>Streptomyces</taxon>
    </lineage>
</organism>
<feature type="region of interest" description="Disordered" evidence="1">
    <location>
        <begin position="1"/>
        <end position="36"/>
    </location>
</feature>
<evidence type="ECO:0000313" key="4">
    <source>
        <dbReference type="EMBL" id="WTQ72611.1"/>
    </source>
</evidence>
<keyword evidence="2" id="KW-0472">Membrane</keyword>
<keyword evidence="2" id="KW-0812">Transmembrane</keyword>
<accession>A0AAU1LN22</accession>
<feature type="transmembrane region" description="Helical" evidence="2">
    <location>
        <begin position="109"/>
        <end position="128"/>
    </location>
</feature>
<feature type="domain" description="SPW repeat-containing integral membrane" evidence="3">
    <location>
        <begin position="55"/>
        <end position="151"/>
    </location>
</feature>
<feature type="compositionally biased region" description="Basic and acidic residues" evidence="1">
    <location>
        <begin position="7"/>
        <end position="36"/>
    </location>
</feature>
<dbReference type="AlphaFoldDB" id="A0AAU1LN22"/>
<reference evidence="4" key="1">
    <citation type="submission" date="2022-10" db="EMBL/GenBank/DDBJ databases">
        <title>The complete genomes of actinobacterial strains from the NBC collection.</title>
        <authorList>
            <person name="Joergensen T.S."/>
            <person name="Alvarez Arevalo M."/>
            <person name="Sterndorff E.B."/>
            <person name="Faurdal D."/>
            <person name="Vuksanovic O."/>
            <person name="Mourched A.-S."/>
            <person name="Charusanti P."/>
            <person name="Shaw S."/>
            <person name="Blin K."/>
            <person name="Weber T."/>
        </authorList>
    </citation>
    <scope>NUCLEOTIDE SEQUENCE</scope>
    <source>
        <strain evidence="4">NBC_00148</strain>
    </source>
</reference>
<proteinExistence type="predicted"/>
<protein>
    <submittedName>
        <fullName evidence="4">SPW repeat protein</fullName>
    </submittedName>
</protein>
<evidence type="ECO:0000256" key="1">
    <source>
        <dbReference type="SAM" id="MobiDB-lite"/>
    </source>
</evidence>
<name>A0AAU1LN22_9ACTN</name>
<dbReference type="InterPro" id="IPR005530">
    <property type="entry name" value="SPW"/>
</dbReference>
<evidence type="ECO:0000256" key="2">
    <source>
        <dbReference type="SAM" id="Phobius"/>
    </source>
</evidence>
<dbReference type="Pfam" id="PF03779">
    <property type="entry name" value="SPW"/>
    <property type="match status" value="1"/>
</dbReference>
<evidence type="ECO:0000259" key="3">
    <source>
        <dbReference type="Pfam" id="PF03779"/>
    </source>
</evidence>
<gene>
    <name evidence="4" type="ORF">OG222_05755</name>
</gene>